<reference evidence="1 2" key="1">
    <citation type="submission" date="2016-09" db="EMBL/GenBank/DDBJ databases">
        <title>Genome sequence of Eubacterium angustum.</title>
        <authorList>
            <person name="Poehlein A."/>
            <person name="Daniel R."/>
        </authorList>
    </citation>
    <scope>NUCLEOTIDE SEQUENCE [LARGE SCALE GENOMIC DNA]</scope>
    <source>
        <strain evidence="1 2">DSM 1989</strain>
    </source>
</reference>
<dbReference type="STRING" id="39480.EUAN_12340"/>
<protein>
    <recommendedName>
        <fullName evidence="3">Phage-like element PBSX protein XkdM</fullName>
    </recommendedName>
</protein>
<proteinExistence type="predicted"/>
<keyword evidence="2" id="KW-1185">Reference proteome</keyword>
<accession>A0A1S1V6X7</accession>
<dbReference type="EMBL" id="MKIE01000004">
    <property type="protein sequence ID" value="OHW62165.1"/>
    <property type="molecule type" value="Genomic_DNA"/>
</dbReference>
<dbReference type="Proteomes" id="UP000180254">
    <property type="component" value="Unassembled WGS sequence"/>
</dbReference>
<sequence length="164" mass="19086">MQKYILSYNNREDVMQLPVNPQGWGLGTGHNNETFSNFERGDMKLIGRTGLKHITIESFFPNQTYPFCTYKPHVDPWSLVHMIKKWKGSNRPIRLIITETDINDAFAIENFTYEQRDGTGDIYYTLELSEYRFLNVSEVGGSGRTIDKDTGLRERPVELEWVTK</sequence>
<organism evidence="1 2">
    <name type="scientific">Andreesenia angusta</name>
    <dbReference type="NCBI Taxonomy" id="39480"/>
    <lineage>
        <taxon>Bacteria</taxon>
        <taxon>Bacillati</taxon>
        <taxon>Bacillota</taxon>
        <taxon>Tissierellia</taxon>
        <taxon>Tissierellales</taxon>
        <taxon>Gottschalkiaceae</taxon>
        <taxon>Andreesenia</taxon>
    </lineage>
</organism>
<dbReference type="RefSeq" id="WP_071062753.1">
    <property type="nucleotide sequence ID" value="NZ_MKIE01000004.1"/>
</dbReference>
<evidence type="ECO:0000313" key="1">
    <source>
        <dbReference type="EMBL" id="OHW62165.1"/>
    </source>
</evidence>
<comment type="caution">
    <text evidence="1">The sequence shown here is derived from an EMBL/GenBank/DDBJ whole genome shotgun (WGS) entry which is preliminary data.</text>
</comment>
<evidence type="ECO:0008006" key="3">
    <source>
        <dbReference type="Google" id="ProtNLM"/>
    </source>
</evidence>
<gene>
    <name evidence="1" type="ORF">EUAN_12340</name>
</gene>
<evidence type="ECO:0000313" key="2">
    <source>
        <dbReference type="Proteomes" id="UP000180254"/>
    </source>
</evidence>
<dbReference type="OrthoDB" id="9800780at2"/>
<dbReference type="AlphaFoldDB" id="A0A1S1V6X7"/>
<name>A0A1S1V6X7_9FIRM</name>